<dbReference type="Pfam" id="PF00487">
    <property type="entry name" value="FA_desaturase"/>
    <property type="match status" value="1"/>
</dbReference>
<gene>
    <name evidence="6" type="ORF">J0895_03985</name>
</gene>
<feature type="transmembrane region" description="Helical" evidence="4">
    <location>
        <begin position="31"/>
        <end position="49"/>
    </location>
</feature>
<dbReference type="InterPro" id="IPR012171">
    <property type="entry name" value="Fatty_acid_desaturase"/>
</dbReference>
<comment type="caution">
    <text evidence="6">The sequence shown here is derived from an EMBL/GenBank/DDBJ whole genome shotgun (WGS) entry which is preliminary data.</text>
</comment>
<organism evidence="6 7">
    <name type="scientific">Phormidium pseudopriestleyi FRX01</name>
    <dbReference type="NCBI Taxonomy" id="1759528"/>
    <lineage>
        <taxon>Bacteria</taxon>
        <taxon>Bacillati</taxon>
        <taxon>Cyanobacteriota</taxon>
        <taxon>Cyanophyceae</taxon>
        <taxon>Oscillatoriophycideae</taxon>
        <taxon>Oscillatoriales</taxon>
        <taxon>Oscillatoriaceae</taxon>
        <taxon>Phormidium</taxon>
    </lineage>
</organism>
<keyword evidence="4" id="KW-0812">Transmembrane</keyword>
<protein>
    <submittedName>
        <fullName evidence="6">Fatty acid desaturase</fullName>
    </submittedName>
</protein>
<dbReference type="EMBL" id="JAFLQW010000098">
    <property type="protein sequence ID" value="MBO0348275.1"/>
    <property type="molecule type" value="Genomic_DNA"/>
</dbReference>
<accession>A0ABS3FMF8</accession>
<proteinExistence type="inferred from homology"/>
<feature type="transmembrane region" description="Helical" evidence="4">
    <location>
        <begin position="93"/>
        <end position="111"/>
    </location>
</feature>
<evidence type="ECO:0000313" key="7">
    <source>
        <dbReference type="Proteomes" id="UP000664844"/>
    </source>
</evidence>
<keyword evidence="4" id="KW-1133">Transmembrane helix</keyword>
<dbReference type="InterPro" id="IPR005804">
    <property type="entry name" value="FA_desaturase_dom"/>
</dbReference>
<evidence type="ECO:0000259" key="5">
    <source>
        <dbReference type="Pfam" id="PF00487"/>
    </source>
</evidence>
<evidence type="ECO:0000256" key="2">
    <source>
        <dbReference type="ARBA" id="ARBA00008749"/>
    </source>
</evidence>
<evidence type="ECO:0000313" key="6">
    <source>
        <dbReference type="EMBL" id="MBO0348275.1"/>
    </source>
</evidence>
<sequence length="339" mass="38779">MTDRPEQSHSLTQSLHQVTADLQSINPVPGLLRFTLLGCLSLSLLVIAWTTSHPILFTTTATLGGFLCGFWLICTHDMTHQTLTGWKKCDRLLPYLISWPLFWPYGVYATLHPWHHAWNGINLRDPERVQWTEQEYQQAHPVVQFYIRHQWAIDIVIFGGIGLILKTLRKGWQFQTQIPQLRQELIRDILGSLSIHSLLFTGAYLQGKVLHYLLLWLILERAIGLVMQTRDHLEHYGLWGKSTTPHLTQLYAGRNIATHPLIGWLMGGLQYHAIHHAFPGIPFYQLPEAGDRIQTVLKDHDLPMMKLDPGYLKSAYHLGKNPVLIGASDDKPHNRAIAN</sequence>
<feature type="transmembrane region" description="Helical" evidence="4">
    <location>
        <begin position="145"/>
        <end position="165"/>
    </location>
</feature>
<evidence type="ECO:0000256" key="3">
    <source>
        <dbReference type="ARBA" id="ARBA00023004"/>
    </source>
</evidence>
<evidence type="ECO:0000256" key="4">
    <source>
        <dbReference type="SAM" id="Phobius"/>
    </source>
</evidence>
<keyword evidence="4" id="KW-0472">Membrane</keyword>
<name>A0ABS3FMF8_9CYAN</name>
<keyword evidence="3" id="KW-0408">Iron</keyword>
<keyword evidence="7" id="KW-1185">Reference proteome</keyword>
<feature type="domain" description="Fatty acid desaturase" evidence="5">
    <location>
        <begin position="59"/>
        <end position="306"/>
    </location>
</feature>
<dbReference type="PANTHER" id="PTHR19353:SF19">
    <property type="entry name" value="DELTA(5) FATTY ACID DESATURASE C-RELATED"/>
    <property type="match status" value="1"/>
</dbReference>
<feature type="transmembrane region" description="Helical" evidence="4">
    <location>
        <begin position="55"/>
        <end position="73"/>
    </location>
</feature>
<reference evidence="6 7" key="1">
    <citation type="submission" date="2021-03" db="EMBL/GenBank/DDBJ databases">
        <title>Metabolic Capacity of the Antarctic Cyanobacterium Phormidium pseudopriestleyi that Sustains Oxygenic Photosynthesis in the Presence of Hydrogen Sulfide.</title>
        <authorList>
            <person name="Lumian J.E."/>
            <person name="Jungblut A.D."/>
            <person name="Dillon M.L."/>
            <person name="Hawes I."/>
            <person name="Doran P.T."/>
            <person name="Mackey T.J."/>
            <person name="Dick G.J."/>
            <person name="Grettenberger C.L."/>
            <person name="Sumner D.Y."/>
        </authorList>
    </citation>
    <scope>NUCLEOTIDE SEQUENCE [LARGE SCALE GENOMIC DNA]</scope>
    <source>
        <strain evidence="6 7">FRX01</strain>
    </source>
</reference>
<comment type="similarity">
    <text evidence="2">Belongs to the fatty acid desaturase type 2 family.</text>
</comment>
<evidence type="ECO:0000256" key="1">
    <source>
        <dbReference type="ARBA" id="ARBA00001954"/>
    </source>
</evidence>
<comment type="cofactor">
    <cofactor evidence="1">
        <name>Fe(2+)</name>
        <dbReference type="ChEBI" id="CHEBI:29033"/>
    </cofactor>
</comment>
<dbReference type="PANTHER" id="PTHR19353">
    <property type="entry name" value="FATTY ACID DESATURASE 2"/>
    <property type="match status" value="1"/>
</dbReference>
<dbReference type="Proteomes" id="UP000664844">
    <property type="component" value="Unassembled WGS sequence"/>
</dbReference>